<dbReference type="InterPro" id="IPR004525">
    <property type="entry name" value="EpmA"/>
</dbReference>
<keyword evidence="5" id="KW-0251">Elongation factor</keyword>
<keyword evidence="5" id="KW-0648">Protein biosynthesis</keyword>
<dbReference type="InterPro" id="IPR004364">
    <property type="entry name" value="Aa-tRNA-synt_II"/>
</dbReference>
<proteinExistence type="predicted"/>
<dbReference type="EMBL" id="JAKGAS010000007">
    <property type="protein sequence ID" value="MCF2949068.1"/>
    <property type="molecule type" value="Genomic_DNA"/>
</dbReference>
<dbReference type="GO" id="GO:0016874">
    <property type="term" value="F:ligase activity"/>
    <property type="evidence" value="ECO:0007669"/>
    <property type="project" value="UniProtKB-KW"/>
</dbReference>
<dbReference type="Gene3D" id="3.30.930.10">
    <property type="entry name" value="Bira Bifunctional Protein, Domain 2"/>
    <property type="match status" value="1"/>
</dbReference>
<feature type="domain" description="Aminoacyl-transfer RNA synthetases class-II family profile" evidence="4">
    <location>
        <begin position="21"/>
        <end position="324"/>
    </location>
</feature>
<keyword evidence="2" id="KW-0547">Nucleotide-binding</keyword>
<accession>A0ABS9D7Y0</accession>
<evidence type="ECO:0000313" key="6">
    <source>
        <dbReference type="Proteomes" id="UP001521137"/>
    </source>
</evidence>
<dbReference type="NCBIfam" id="NF006828">
    <property type="entry name" value="PRK09350.1"/>
    <property type="match status" value="1"/>
</dbReference>
<dbReference type="Pfam" id="PF00152">
    <property type="entry name" value="tRNA-synt_2"/>
    <property type="match status" value="1"/>
</dbReference>
<protein>
    <submittedName>
        <fullName evidence="5">Elongation factor P--(R)-beta-lysine ligase</fullName>
        <ecNumber evidence="5">6.3.1.-</ecNumber>
    </submittedName>
</protein>
<name>A0ABS9D7Y0_9ALTE</name>
<dbReference type="PANTHER" id="PTHR42918">
    <property type="entry name" value="LYSYL-TRNA SYNTHETASE"/>
    <property type="match status" value="1"/>
</dbReference>
<dbReference type="InterPro" id="IPR018149">
    <property type="entry name" value="Lys-tRNA-synth_II_C"/>
</dbReference>
<dbReference type="PANTHER" id="PTHR42918:SF6">
    <property type="entry name" value="ELONGATION FACTOR P--(R)-BETA-LYSINE LIGASE"/>
    <property type="match status" value="1"/>
</dbReference>
<keyword evidence="1 5" id="KW-0436">Ligase</keyword>
<sequence>MTVTNWQPSAAISTLKKRAQILQKIRQFFAERQILEVDTPALSHHTVTDEHLHSFSTLFQSPLSPKTQTLYLQTSPEFAMKRLLCAGSGAIYQICKSFRNEEAGRNHNPEFTMLEWYRPDFDHHQLMAEMDELLQLILNCENADKLTYQQAFEQHLFCNPIKASLDEIKTVAIQYGFAEIAENEHNKDILLMLLFSQIVEPNIGQKRPCFVYDFPASQAALAKISPQDPNVAERFEVYFKGIELANGFHELDDADEQQARFENDNMKRQQQGLASMPIDQNLISALQSGLPACAGVALGVDRLIMLALECERIEQVIAFEHNRA</sequence>
<keyword evidence="6" id="KW-1185">Reference proteome</keyword>
<dbReference type="InterPro" id="IPR045864">
    <property type="entry name" value="aa-tRNA-synth_II/BPL/LPL"/>
</dbReference>
<keyword evidence="3" id="KW-0067">ATP-binding</keyword>
<dbReference type="RefSeq" id="WP_235313121.1">
    <property type="nucleotide sequence ID" value="NZ_JAKGAS010000007.1"/>
</dbReference>
<dbReference type="InterPro" id="IPR006195">
    <property type="entry name" value="aa-tRNA-synth_II"/>
</dbReference>
<dbReference type="PROSITE" id="PS50862">
    <property type="entry name" value="AA_TRNA_LIGASE_II"/>
    <property type="match status" value="1"/>
</dbReference>
<dbReference type="NCBIfam" id="TIGR00462">
    <property type="entry name" value="genX"/>
    <property type="match status" value="1"/>
</dbReference>
<gene>
    <name evidence="5" type="primary">epmA</name>
    <name evidence="5" type="ORF">L0668_13180</name>
</gene>
<dbReference type="Proteomes" id="UP001521137">
    <property type="component" value="Unassembled WGS sequence"/>
</dbReference>
<evidence type="ECO:0000313" key="5">
    <source>
        <dbReference type="EMBL" id="MCF2949068.1"/>
    </source>
</evidence>
<comment type="caution">
    <text evidence="5">The sequence shown here is derived from an EMBL/GenBank/DDBJ whole genome shotgun (WGS) entry which is preliminary data.</text>
</comment>
<organism evidence="5 6">
    <name type="scientific">Paraglaciecola algarum</name>
    <dbReference type="NCBI Taxonomy" id="3050085"/>
    <lineage>
        <taxon>Bacteria</taxon>
        <taxon>Pseudomonadati</taxon>
        <taxon>Pseudomonadota</taxon>
        <taxon>Gammaproteobacteria</taxon>
        <taxon>Alteromonadales</taxon>
        <taxon>Alteromonadaceae</taxon>
        <taxon>Paraglaciecola</taxon>
    </lineage>
</organism>
<evidence type="ECO:0000259" key="4">
    <source>
        <dbReference type="PROSITE" id="PS50862"/>
    </source>
</evidence>
<dbReference type="SUPFAM" id="SSF55681">
    <property type="entry name" value="Class II aaRS and biotin synthetases"/>
    <property type="match status" value="1"/>
</dbReference>
<dbReference type="EC" id="6.3.1.-" evidence="5"/>
<evidence type="ECO:0000256" key="1">
    <source>
        <dbReference type="ARBA" id="ARBA00022598"/>
    </source>
</evidence>
<dbReference type="GO" id="GO:0003746">
    <property type="term" value="F:translation elongation factor activity"/>
    <property type="evidence" value="ECO:0007669"/>
    <property type="project" value="UniProtKB-KW"/>
</dbReference>
<evidence type="ECO:0000256" key="2">
    <source>
        <dbReference type="ARBA" id="ARBA00022741"/>
    </source>
</evidence>
<reference evidence="5 6" key="1">
    <citation type="submission" date="2022-01" db="EMBL/GenBank/DDBJ databases">
        <title>Paraglaciecola sp. G1-23.</title>
        <authorList>
            <person name="Jin M.S."/>
            <person name="Han D.M."/>
            <person name="Kim H.M."/>
            <person name="Jeon C.O."/>
        </authorList>
    </citation>
    <scope>NUCLEOTIDE SEQUENCE [LARGE SCALE GENOMIC DNA]</scope>
    <source>
        <strain evidence="5 6">G1-23</strain>
    </source>
</reference>
<evidence type="ECO:0000256" key="3">
    <source>
        <dbReference type="ARBA" id="ARBA00022840"/>
    </source>
</evidence>
<dbReference type="PRINTS" id="PR00982">
    <property type="entry name" value="TRNASYNTHLYS"/>
</dbReference>